<proteinExistence type="predicted"/>
<sequence length="829" mass="91746">MYHPSTTLTWSKVFAASPFLLLLSVTTALSQSADRLGGFEYPRKSELLKPDYKGSYERVAVKKDIYLMRPTVVIDEPLRSNGGNILIVANEVSINAPIDARLQFVMKSNYWIPKPAPPNLSTPLDDFFFESPAVKSAFDSLYLWRDTYDPQQRRYVFAVGAREPPTNQITLHQLPSAEVPLAPDTPYGNNITDVRPADGPNAPDQYVSWSSVRSGNIRIYASKVTLCDDCIRALEAKRPEDGDPEDFNRGVFFHSGGLKGGRGAAGSLSYCAGRTSCNAVASRNGGLSGLPGRGGDGGDIDIVLVNYEGSESEKALQFSLLEKASNVDGGVPAHRHRLRTSSFNAVHASGKRSAFIKEVAVPDAEKLIGAKGKFTVREATTDVAVNEITAYLATSDISSDYDIRQMLESARQTSKLASFLPSDSLRFLLMAELVRLQLTLTNSVAASLRNETASVQFSPFFKTLSCKSESYVGISAIDREYLRRICQFAQIEGVDAVRGYFYRVEGLFRTVPRDVNVGIRHDEVADQIDQSQKLLTILIDEVSKSRETLYSQISGETRETMQNALRELVAQNEKLLAAAQKPRGNFMKDVVGPAQSMGNDFAAAYAAAIAEQWPIAAMKAYEGWKKFARLIGNQRGVRAPLPVDLQNEIDQMRAAIDAFAAVTYATRETMLANQLQNMRRLVELRGNIDRRTTEYRFKFEDAIRAAIQDYLQSPSNEWGRLDTNLRIIRSSLESTQSPFASLDVALRNQCQNQPAPIRISEFRSVVGCAALERGGSSGYVYISKLDRAKDFPLIVVAKGAPPVVVSFELLFERSDLQKRAVPVNWRPGW</sequence>
<protein>
    <submittedName>
        <fullName evidence="2">Uncharacterized protein</fullName>
    </submittedName>
</protein>
<feature type="chain" id="PRO_5032833180" evidence="1">
    <location>
        <begin position="31"/>
        <end position="829"/>
    </location>
</feature>
<keyword evidence="1" id="KW-0732">Signal</keyword>
<evidence type="ECO:0000313" key="3">
    <source>
        <dbReference type="Proteomes" id="UP000024900"/>
    </source>
</evidence>
<gene>
    <name evidence="2" type="ORF">BJA5080_06291</name>
</gene>
<evidence type="ECO:0000256" key="1">
    <source>
        <dbReference type="SAM" id="SignalP"/>
    </source>
</evidence>
<dbReference type="EMBL" id="ADOU02000004">
    <property type="protein sequence ID" value="KGJ71066.1"/>
    <property type="molecule type" value="Genomic_DNA"/>
</dbReference>
<name>A0A837CNY5_9BRAD</name>
<feature type="signal peptide" evidence="1">
    <location>
        <begin position="1"/>
        <end position="30"/>
    </location>
</feature>
<accession>A0A837CNY5</accession>
<dbReference type="AlphaFoldDB" id="A0A837CNY5"/>
<reference evidence="2 3" key="1">
    <citation type="journal article" date="2014" name="BMC Genomics">
        <title>Comparative genomics of Bradyrhizobium japonicum CPAC 15 and Bradyrhizobium diazoefficiens CPAC 7: elite model strains for understanding symbiotic performance with soybean.</title>
        <authorList>
            <person name="Siqueira A.F."/>
            <person name="Ormeno-Orrillo E."/>
            <person name="Souza R.C."/>
            <person name="Rodrigues E.P."/>
            <person name="Almeida L.G."/>
            <person name="Barcellos F.G."/>
            <person name="Batista J.S."/>
            <person name="Nakatami A.S."/>
            <person name="Martinez-Romero E."/>
            <person name="Vasconcelos A.T."/>
            <person name="Hungria M."/>
        </authorList>
    </citation>
    <scope>NUCLEOTIDE SEQUENCE [LARGE SCALE GENOMIC DNA]</scope>
    <source>
        <strain evidence="2 3">SEMIA 5080</strain>
    </source>
</reference>
<organism evidence="2 3">
    <name type="scientific">Bradyrhizobium diazoefficiens SEMIA 5080</name>
    <dbReference type="NCBI Taxonomy" id="754504"/>
    <lineage>
        <taxon>Bacteria</taxon>
        <taxon>Pseudomonadati</taxon>
        <taxon>Pseudomonadota</taxon>
        <taxon>Alphaproteobacteria</taxon>
        <taxon>Hyphomicrobiales</taxon>
        <taxon>Nitrobacteraceae</taxon>
        <taxon>Bradyrhizobium</taxon>
    </lineage>
</organism>
<dbReference type="RefSeq" id="WP_131234251.1">
    <property type="nucleotide sequence ID" value="NZ_ADOU02000004.1"/>
</dbReference>
<comment type="caution">
    <text evidence="2">The sequence shown here is derived from an EMBL/GenBank/DDBJ whole genome shotgun (WGS) entry which is preliminary data.</text>
</comment>
<evidence type="ECO:0000313" key="2">
    <source>
        <dbReference type="EMBL" id="KGJ71066.1"/>
    </source>
</evidence>
<dbReference type="Proteomes" id="UP000024900">
    <property type="component" value="Unassembled WGS sequence"/>
</dbReference>